<dbReference type="InterPro" id="IPR036097">
    <property type="entry name" value="HisK_dim/P_sf"/>
</dbReference>
<sequence>MSIFSATMALQTAYVARHSTQRLHRHVAIATGAIALGGGIWTMHFIGMLAFDLCLSVDYSLGITALSIIPALAASWVALSMLSRARVSMAQLLAGGVLMGAGIGTMHYTGMAAMRMSAVLRYDPLYFALSILVAVVLATISLGVRFKLQGIRMRRITRLIASGSIMGLAICGMHYTGMSAARFIGSAGAQQGGLLISTTFASLALSMFTITVTVLVTAANGMMRYKQTFQMMKESESRIRAIVETAVDGIITIDSKGTVQAMNRSAERLFGWSADEVLGKNIKMLMPEPDQSSHDGYLRNFLTTGFAKVIGQGREVIALHKNGKLIPVRLAVGQVDLPGTPLFVGFVTDISERRALEASLREVAEKAEQAAAAKTTFLANMSHEIRTPMNAVIGFSELLLKSDLSATQRAHLTTVHQSARSLLGLLNDILDTTKLEKGGVTLEHIDFSLQEVAQQIVTSLRLNAEKKRLDLVLDYASGVPEYFKGDPLRIQQVLTNLVGNAIKFTQQGSVRIAIAQVGDRIGIEVWDTGIGMTPEQLSRIFDPFAQADASISRRFGGTGLGTTIARQLIELMDGTISAESQLGAGSVFRVTLPLAPGEKPAFRANALGIGRLPALNVLIADDVPQNVELLTLLLEEAGHTVTAASDGTQAIEMFFADRYDLVLMDVHMPNVDGLEATRRIRVEEARQGREKTPVIALTASVMESDRKAAQAAGMNGFASKPFDIPKLRAEIARVLKVAPGEYIAVGHQDGQDKVIDWARGELLWRTKERMAEAIFRFLADMEARHPLPAPGAAVESVDWALTAKSLHGIRGAAANLGLLTVANLSGILEQGTATPSSAWFQQLQELRIQLDLVKTLLQEEEWSSSQMTAAASSPVDPADIVSSLEKLSGRLQHGELDEDNFDKISNWLLENGEAKLRNEIHDAIESFDFESASEQLKKLMESLKAEQKSSV</sequence>
<evidence type="ECO:0000259" key="21">
    <source>
        <dbReference type="PROSITE" id="PS50894"/>
    </source>
</evidence>
<dbReference type="Proteomes" id="UP001617427">
    <property type="component" value="Unassembled WGS sequence"/>
</dbReference>
<feature type="domain" description="PAS" evidence="19">
    <location>
        <begin position="235"/>
        <end position="305"/>
    </location>
</feature>
<dbReference type="InterPro" id="IPR003594">
    <property type="entry name" value="HATPase_dom"/>
</dbReference>
<dbReference type="InterPro" id="IPR035965">
    <property type="entry name" value="PAS-like_dom_sf"/>
</dbReference>
<dbReference type="EMBL" id="JBIUZV010000003">
    <property type="protein sequence ID" value="MFJ3045644.1"/>
    <property type="molecule type" value="Genomic_DNA"/>
</dbReference>
<feature type="transmembrane region" description="Helical" evidence="16">
    <location>
        <begin position="27"/>
        <end position="47"/>
    </location>
</feature>
<name>A0ABW8EW20_9BURK</name>
<dbReference type="SUPFAM" id="SSF47226">
    <property type="entry name" value="Histidine-containing phosphotransfer domain, HPT domain"/>
    <property type="match status" value="1"/>
</dbReference>
<dbReference type="PROSITE" id="PS50924">
    <property type="entry name" value="MHYT"/>
    <property type="match status" value="1"/>
</dbReference>
<feature type="transmembrane region" description="Helical" evidence="16">
    <location>
        <begin position="91"/>
        <end position="113"/>
    </location>
</feature>
<evidence type="ECO:0000256" key="10">
    <source>
        <dbReference type="ARBA" id="ARBA00022840"/>
    </source>
</evidence>
<feature type="domain" description="Response regulatory" evidence="18">
    <location>
        <begin position="616"/>
        <end position="735"/>
    </location>
</feature>
<dbReference type="InterPro" id="IPR000014">
    <property type="entry name" value="PAS"/>
</dbReference>
<evidence type="ECO:0000256" key="5">
    <source>
        <dbReference type="ARBA" id="ARBA00022519"/>
    </source>
</evidence>
<feature type="transmembrane region" description="Helical" evidence="16">
    <location>
        <begin position="195"/>
        <end position="223"/>
    </location>
</feature>
<evidence type="ECO:0000259" key="17">
    <source>
        <dbReference type="PROSITE" id="PS50109"/>
    </source>
</evidence>
<comment type="catalytic activity">
    <reaction evidence="1">
        <text>ATP + protein L-histidine = ADP + protein N-phospho-L-histidine.</text>
        <dbReference type="EC" id="2.7.13.3"/>
    </reaction>
</comment>
<evidence type="ECO:0000256" key="16">
    <source>
        <dbReference type="PROSITE-ProRule" id="PRU00244"/>
    </source>
</evidence>
<dbReference type="PANTHER" id="PTHR43047:SF64">
    <property type="entry name" value="HISTIDINE KINASE CONTAINING CHEY-HOMOLOGOUS RECEIVER DOMAIN AND PAS DOMAIN-RELATED"/>
    <property type="match status" value="1"/>
</dbReference>
<feature type="modified residue" description="Phosphohistidine" evidence="14">
    <location>
        <position position="807"/>
    </location>
</feature>
<evidence type="ECO:0000256" key="12">
    <source>
        <dbReference type="ARBA" id="ARBA00023012"/>
    </source>
</evidence>
<dbReference type="Gene3D" id="3.30.565.10">
    <property type="entry name" value="Histidine kinase-like ATPase, C-terminal domain"/>
    <property type="match status" value="1"/>
</dbReference>
<dbReference type="PROSITE" id="PS50109">
    <property type="entry name" value="HIS_KIN"/>
    <property type="match status" value="1"/>
</dbReference>
<dbReference type="Pfam" id="PF02518">
    <property type="entry name" value="HATPase_c"/>
    <property type="match status" value="1"/>
</dbReference>
<dbReference type="InterPro" id="IPR011006">
    <property type="entry name" value="CheY-like_superfamily"/>
</dbReference>
<reference evidence="23 24" key="1">
    <citation type="submission" date="2024-10" db="EMBL/GenBank/DDBJ databases">
        <title>The Natural Products Discovery Center: Release of the First 8490 Sequenced Strains for Exploring Actinobacteria Biosynthetic Diversity.</title>
        <authorList>
            <person name="Kalkreuter E."/>
            <person name="Kautsar S.A."/>
            <person name="Yang D."/>
            <person name="Bader C.D."/>
            <person name="Teijaro C.N."/>
            <person name="Fluegel L."/>
            <person name="Davis C.M."/>
            <person name="Simpson J.R."/>
            <person name="Lauterbach L."/>
            <person name="Steele A.D."/>
            <person name="Gui C."/>
            <person name="Meng S."/>
            <person name="Li G."/>
            <person name="Viehrig K."/>
            <person name="Ye F."/>
            <person name="Su P."/>
            <person name="Kiefer A.F."/>
            <person name="Nichols A."/>
            <person name="Cepeda A.J."/>
            <person name="Yan W."/>
            <person name="Fan B."/>
            <person name="Jiang Y."/>
            <person name="Adhikari A."/>
            <person name="Zheng C.-J."/>
            <person name="Schuster L."/>
            <person name="Cowan T.M."/>
            <person name="Smanski M.J."/>
            <person name="Chevrette M.G."/>
            <person name="De Carvalho L.P.S."/>
            <person name="Shen B."/>
        </authorList>
    </citation>
    <scope>NUCLEOTIDE SEQUENCE [LARGE SCALE GENOMIC DNA]</scope>
    <source>
        <strain evidence="23 24">NPDC087045</strain>
    </source>
</reference>
<dbReference type="InterPro" id="IPR008207">
    <property type="entry name" value="Sig_transdc_His_kin_Hpt_dom"/>
</dbReference>
<dbReference type="SUPFAM" id="SSF52172">
    <property type="entry name" value="CheY-like"/>
    <property type="match status" value="1"/>
</dbReference>
<dbReference type="EC" id="2.7.13.3" evidence="3"/>
<dbReference type="InterPro" id="IPR003661">
    <property type="entry name" value="HisK_dim/P_dom"/>
</dbReference>
<keyword evidence="9" id="KW-0418">Kinase</keyword>
<dbReference type="PRINTS" id="PR00344">
    <property type="entry name" value="BCTRLSENSOR"/>
</dbReference>
<keyword evidence="4" id="KW-1003">Cell membrane</keyword>
<evidence type="ECO:0000259" key="20">
    <source>
        <dbReference type="PROSITE" id="PS50113"/>
    </source>
</evidence>
<keyword evidence="10" id="KW-0547">Nucleotide-binding</keyword>
<comment type="subcellular location">
    <subcellularLocation>
        <location evidence="2">Cell inner membrane</location>
        <topology evidence="2">Multi-pass membrane protein</topology>
    </subcellularLocation>
</comment>
<dbReference type="SMART" id="SM00091">
    <property type="entry name" value="PAS"/>
    <property type="match status" value="1"/>
</dbReference>
<dbReference type="NCBIfam" id="TIGR00229">
    <property type="entry name" value="sensory_box"/>
    <property type="match status" value="1"/>
</dbReference>
<evidence type="ECO:0000313" key="24">
    <source>
        <dbReference type="Proteomes" id="UP001617427"/>
    </source>
</evidence>
<feature type="domain" description="MHYT" evidence="22">
    <location>
        <begin position="1"/>
        <end position="184"/>
    </location>
</feature>
<dbReference type="Pfam" id="PF00072">
    <property type="entry name" value="Response_reg"/>
    <property type="match status" value="1"/>
</dbReference>
<protein>
    <recommendedName>
        <fullName evidence="3">histidine kinase</fullName>
        <ecNumber evidence="3">2.7.13.3</ecNumber>
    </recommendedName>
</protein>
<dbReference type="PROSITE" id="PS50110">
    <property type="entry name" value="RESPONSE_REGULATORY"/>
    <property type="match status" value="1"/>
</dbReference>
<gene>
    <name evidence="23" type="ORF">ACIPEN_07445</name>
</gene>
<dbReference type="PANTHER" id="PTHR43047">
    <property type="entry name" value="TWO-COMPONENT HISTIDINE PROTEIN KINASE"/>
    <property type="match status" value="1"/>
</dbReference>
<keyword evidence="11 16" id="KW-1133">Transmembrane helix</keyword>
<keyword evidence="12" id="KW-0902">Two-component regulatory system</keyword>
<keyword evidence="13 16" id="KW-0472">Membrane</keyword>
<dbReference type="SUPFAM" id="SSF55874">
    <property type="entry name" value="ATPase domain of HSP90 chaperone/DNA topoisomerase II/histidine kinase"/>
    <property type="match status" value="1"/>
</dbReference>
<dbReference type="InterPro" id="IPR005330">
    <property type="entry name" value="MHYT_dom"/>
</dbReference>
<dbReference type="InterPro" id="IPR005467">
    <property type="entry name" value="His_kinase_dom"/>
</dbReference>
<proteinExistence type="predicted"/>
<dbReference type="Gene3D" id="1.10.287.130">
    <property type="match status" value="1"/>
</dbReference>
<evidence type="ECO:0000256" key="13">
    <source>
        <dbReference type="ARBA" id="ARBA00023136"/>
    </source>
</evidence>
<dbReference type="SMART" id="SM00388">
    <property type="entry name" value="HisKA"/>
    <property type="match status" value="1"/>
</dbReference>
<dbReference type="InterPro" id="IPR036890">
    <property type="entry name" value="HATPase_C_sf"/>
</dbReference>
<dbReference type="InterPro" id="IPR004358">
    <property type="entry name" value="Sig_transdc_His_kin-like_C"/>
</dbReference>
<dbReference type="Gene3D" id="3.40.50.2300">
    <property type="match status" value="1"/>
</dbReference>
<feature type="domain" description="Histidine kinase" evidence="17">
    <location>
        <begin position="380"/>
        <end position="596"/>
    </location>
</feature>
<dbReference type="RefSeq" id="WP_402699345.1">
    <property type="nucleotide sequence ID" value="NZ_JBIUZV010000003.1"/>
</dbReference>
<dbReference type="SMART" id="SM00448">
    <property type="entry name" value="REC"/>
    <property type="match status" value="1"/>
</dbReference>
<dbReference type="InterPro" id="IPR000700">
    <property type="entry name" value="PAS-assoc_C"/>
</dbReference>
<dbReference type="PROSITE" id="PS50113">
    <property type="entry name" value="PAC"/>
    <property type="match status" value="1"/>
</dbReference>
<evidence type="ECO:0000259" key="22">
    <source>
        <dbReference type="PROSITE" id="PS50924"/>
    </source>
</evidence>
<organism evidence="23 24">
    <name type="scientific">Herbaspirillum chlorophenolicum</name>
    <dbReference type="NCBI Taxonomy" id="211589"/>
    <lineage>
        <taxon>Bacteria</taxon>
        <taxon>Pseudomonadati</taxon>
        <taxon>Pseudomonadota</taxon>
        <taxon>Betaproteobacteria</taxon>
        <taxon>Burkholderiales</taxon>
        <taxon>Oxalobacteraceae</taxon>
        <taxon>Herbaspirillum</taxon>
    </lineage>
</organism>
<dbReference type="SUPFAM" id="SSF47384">
    <property type="entry name" value="Homodimeric domain of signal transducing histidine kinase"/>
    <property type="match status" value="1"/>
</dbReference>
<feature type="transmembrane region" description="Helical" evidence="16">
    <location>
        <begin position="59"/>
        <end position="79"/>
    </location>
</feature>
<evidence type="ECO:0000256" key="6">
    <source>
        <dbReference type="ARBA" id="ARBA00022553"/>
    </source>
</evidence>
<keyword evidence="10" id="KW-0067">ATP-binding</keyword>
<feature type="domain" description="PAC" evidence="20">
    <location>
        <begin position="312"/>
        <end position="362"/>
    </location>
</feature>
<keyword evidence="6 15" id="KW-0597">Phosphoprotein</keyword>
<evidence type="ECO:0000256" key="11">
    <source>
        <dbReference type="ARBA" id="ARBA00022989"/>
    </source>
</evidence>
<dbReference type="SUPFAM" id="SSF55785">
    <property type="entry name" value="PYP-like sensor domain (PAS domain)"/>
    <property type="match status" value="1"/>
</dbReference>
<feature type="transmembrane region" description="Helical" evidence="16">
    <location>
        <begin position="125"/>
        <end position="144"/>
    </location>
</feature>
<keyword evidence="24" id="KW-1185">Reference proteome</keyword>
<dbReference type="PROSITE" id="PS50112">
    <property type="entry name" value="PAS"/>
    <property type="match status" value="1"/>
</dbReference>
<dbReference type="InterPro" id="IPR001789">
    <property type="entry name" value="Sig_transdc_resp-reg_receiver"/>
</dbReference>
<evidence type="ECO:0000256" key="8">
    <source>
        <dbReference type="ARBA" id="ARBA00022692"/>
    </source>
</evidence>
<evidence type="ECO:0000256" key="2">
    <source>
        <dbReference type="ARBA" id="ARBA00004429"/>
    </source>
</evidence>
<feature type="modified residue" description="4-aspartylphosphate" evidence="15">
    <location>
        <position position="665"/>
    </location>
</feature>
<evidence type="ECO:0000256" key="15">
    <source>
        <dbReference type="PROSITE-ProRule" id="PRU00169"/>
    </source>
</evidence>
<evidence type="ECO:0000313" key="23">
    <source>
        <dbReference type="EMBL" id="MFJ3045644.1"/>
    </source>
</evidence>
<dbReference type="Pfam" id="PF00512">
    <property type="entry name" value="HisKA"/>
    <property type="match status" value="1"/>
</dbReference>
<evidence type="ECO:0000256" key="1">
    <source>
        <dbReference type="ARBA" id="ARBA00000085"/>
    </source>
</evidence>
<evidence type="ECO:0000259" key="18">
    <source>
        <dbReference type="PROSITE" id="PS50110"/>
    </source>
</evidence>
<keyword evidence="7" id="KW-0808">Transferase</keyword>
<dbReference type="Pfam" id="PF03707">
    <property type="entry name" value="MHYT"/>
    <property type="match status" value="3"/>
</dbReference>
<accession>A0ABW8EW20</accession>
<keyword evidence="5" id="KW-0997">Cell inner membrane</keyword>
<dbReference type="CDD" id="cd00082">
    <property type="entry name" value="HisKA"/>
    <property type="match status" value="1"/>
</dbReference>
<dbReference type="InterPro" id="IPR036641">
    <property type="entry name" value="HPT_dom_sf"/>
</dbReference>
<dbReference type="Pfam" id="PF00989">
    <property type="entry name" value="PAS"/>
    <property type="match status" value="1"/>
</dbReference>
<dbReference type="CDD" id="cd17546">
    <property type="entry name" value="REC_hyHK_CKI1_RcsC-like"/>
    <property type="match status" value="1"/>
</dbReference>
<keyword evidence="8 16" id="KW-0812">Transmembrane</keyword>
<comment type="caution">
    <text evidence="23">The sequence shown here is derived from an EMBL/GenBank/DDBJ whole genome shotgun (WGS) entry which is preliminary data.</text>
</comment>
<feature type="domain" description="HPt" evidence="21">
    <location>
        <begin position="766"/>
        <end position="870"/>
    </location>
</feature>
<evidence type="ECO:0000256" key="4">
    <source>
        <dbReference type="ARBA" id="ARBA00022475"/>
    </source>
</evidence>
<dbReference type="InterPro" id="IPR013767">
    <property type="entry name" value="PAS_fold"/>
</dbReference>
<dbReference type="CDD" id="cd00130">
    <property type="entry name" value="PAS"/>
    <property type="match status" value="1"/>
</dbReference>
<evidence type="ECO:0000256" key="14">
    <source>
        <dbReference type="PROSITE-ProRule" id="PRU00110"/>
    </source>
</evidence>
<dbReference type="Gene3D" id="1.20.120.160">
    <property type="entry name" value="HPT domain"/>
    <property type="match status" value="1"/>
</dbReference>
<evidence type="ECO:0000256" key="3">
    <source>
        <dbReference type="ARBA" id="ARBA00012438"/>
    </source>
</evidence>
<dbReference type="SMART" id="SM00387">
    <property type="entry name" value="HATPase_c"/>
    <property type="match status" value="1"/>
</dbReference>
<evidence type="ECO:0000256" key="9">
    <source>
        <dbReference type="ARBA" id="ARBA00022777"/>
    </source>
</evidence>
<feature type="transmembrane region" description="Helical" evidence="16">
    <location>
        <begin position="156"/>
        <end position="175"/>
    </location>
</feature>
<evidence type="ECO:0000256" key="7">
    <source>
        <dbReference type="ARBA" id="ARBA00022679"/>
    </source>
</evidence>
<evidence type="ECO:0000259" key="19">
    <source>
        <dbReference type="PROSITE" id="PS50112"/>
    </source>
</evidence>
<dbReference type="PROSITE" id="PS50894">
    <property type="entry name" value="HPT"/>
    <property type="match status" value="1"/>
</dbReference>
<dbReference type="CDD" id="cd16922">
    <property type="entry name" value="HATPase_EvgS-ArcB-TorS-like"/>
    <property type="match status" value="1"/>
</dbReference>
<dbReference type="Gene3D" id="3.30.450.20">
    <property type="entry name" value="PAS domain"/>
    <property type="match status" value="1"/>
</dbReference>